<dbReference type="PROSITE" id="PS50887">
    <property type="entry name" value="GGDEF"/>
    <property type="match status" value="1"/>
</dbReference>
<dbReference type="SMART" id="SM00052">
    <property type="entry name" value="EAL"/>
    <property type="match status" value="1"/>
</dbReference>
<sequence>MTTRSPTALGPARVAAILVGSVAALLGPAAGLLLEGPALDAVVDLALLLFSTTAALLCLRAARLASGRTRHGWAAIALGCAAWAVSQALWSASTAALGATPPHPSPVELGFMAFPVAAVVGLRWITEPAAAEGGSALRRALDRLMIACALALVTWVTVLDTVVDASTGEVLVDGLALYYPLADVVLVTAAVITVARLRHDIARHLLLGGGLVLMAVTDHVFAHELAVGSPRGTTAFAWGWWIAFAMVGAAALVPGSGRPPAGARRAETLRVLNQLAPHVPLAAAAVLAAVDLVVAVEDDAVAGFLLAALVLLVLVRQYAMLRENLALDAAVRLREEQLRHQALHDPLTGLPNRAMFLDRLARALDLARREGRAVSVAFLDLDGFKAVNDALGHAAGDALLVRVAERLRGAVRRTDALARLGGDEFAVLVEDGDPARAAAGLVEALRTPFALAERTVAVSTSVGVATAEPDGPDDLRAPNLLHRADVAMYAAKTAGRGRVRVHSPALDLARRDDRPPLERAFARALSAGEVRADFQPVVDPVTGRIAALEALARWTHDGVDVPPATFIPICARAGLHHQLTAAVLEQSCARLAGWNAALGHRRLRVAVNVDPTEFSDPALVERVVGLLERHRLAPAQLALEMTEIAFGNRPDTVLEVIHRLRGLGVRLALDDFGTGYSTLARLLATPVDTVKIDRVFVTDVDHDDRQRAFLAALLELARALGMRTVAEGVERPGQLRELRALRCDLVQGHFIARPADAATTTGLLLAGRPLLGPELLDPTPSPA</sequence>
<feature type="transmembrane region" description="Helical" evidence="1">
    <location>
        <begin position="145"/>
        <end position="163"/>
    </location>
</feature>
<dbReference type="PANTHER" id="PTHR44757">
    <property type="entry name" value="DIGUANYLATE CYCLASE DGCP"/>
    <property type="match status" value="1"/>
</dbReference>
<evidence type="ECO:0000259" key="2">
    <source>
        <dbReference type="PROSITE" id="PS50883"/>
    </source>
</evidence>
<dbReference type="CDD" id="cd01949">
    <property type="entry name" value="GGDEF"/>
    <property type="match status" value="1"/>
</dbReference>
<dbReference type="PANTHER" id="PTHR44757:SF2">
    <property type="entry name" value="BIOFILM ARCHITECTURE MAINTENANCE PROTEIN MBAA"/>
    <property type="match status" value="1"/>
</dbReference>
<proteinExistence type="predicted"/>
<keyword evidence="5" id="KW-1185">Reference proteome</keyword>
<dbReference type="InterPro" id="IPR000160">
    <property type="entry name" value="GGDEF_dom"/>
</dbReference>
<dbReference type="Pfam" id="PF00563">
    <property type="entry name" value="EAL"/>
    <property type="match status" value="1"/>
</dbReference>
<feature type="transmembrane region" description="Helical" evidence="1">
    <location>
        <begin position="41"/>
        <end position="59"/>
    </location>
</feature>
<protein>
    <submittedName>
        <fullName evidence="4">EAL domain-containing protein</fullName>
    </submittedName>
</protein>
<evidence type="ECO:0000313" key="4">
    <source>
        <dbReference type="EMBL" id="MCO1653682.1"/>
    </source>
</evidence>
<feature type="domain" description="GGDEF" evidence="3">
    <location>
        <begin position="372"/>
        <end position="504"/>
    </location>
</feature>
<dbReference type="EMBL" id="JAGSOV010000005">
    <property type="protein sequence ID" value="MCO1653682.1"/>
    <property type="molecule type" value="Genomic_DNA"/>
</dbReference>
<evidence type="ECO:0000313" key="5">
    <source>
        <dbReference type="Proteomes" id="UP001165283"/>
    </source>
</evidence>
<comment type="caution">
    <text evidence="4">The sequence shown here is derived from an EMBL/GenBank/DDBJ whole genome shotgun (WGS) entry which is preliminary data.</text>
</comment>
<feature type="transmembrane region" description="Helical" evidence="1">
    <location>
        <begin position="109"/>
        <end position="125"/>
    </location>
</feature>
<keyword evidence="1" id="KW-0472">Membrane</keyword>
<evidence type="ECO:0000259" key="3">
    <source>
        <dbReference type="PROSITE" id="PS50887"/>
    </source>
</evidence>
<feature type="domain" description="EAL" evidence="2">
    <location>
        <begin position="514"/>
        <end position="768"/>
    </location>
</feature>
<feature type="transmembrane region" description="Helical" evidence="1">
    <location>
        <begin position="300"/>
        <end position="319"/>
    </location>
</feature>
<dbReference type="InterPro" id="IPR043128">
    <property type="entry name" value="Rev_trsase/Diguanyl_cyclase"/>
</dbReference>
<dbReference type="InterPro" id="IPR035919">
    <property type="entry name" value="EAL_sf"/>
</dbReference>
<dbReference type="SUPFAM" id="SSF141868">
    <property type="entry name" value="EAL domain-like"/>
    <property type="match status" value="1"/>
</dbReference>
<feature type="transmembrane region" description="Helical" evidence="1">
    <location>
        <begin position="71"/>
        <end position="89"/>
    </location>
</feature>
<dbReference type="InterPro" id="IPR029787">
    <property type="entry name" value="Nucleotide_cyclase"/>
</dbReference>
<accession>A0ABT0ZSH2</accession>
<dbReference type="Proteomes" id="UP001165283">
    <property type="component" value="Unassembled WGS sequence"/>
</dbReference>
<dbReference type="NCBIfam" id="TIGR00254">
    <property type="entry name" value="GGDEF"/>
    <property type="match status" value="1"/>
</dbReference>
<dbReference type="SUPFAM" id="SSF55073">
    <property type="entry name" value="Nucleotide cyclase"/>
    <property type="match status" value="1"/>
</dbReference>
<dbReference type="InterPro" id="IPR001633">
    <property type="entry name" value="EAL_dom"/>
</dbReference>
<reference evidence="4" key="1">
    <citation type="submission" date="2021-04" db="EMBL/GenBank/DDBJ databases">
        <title>Pseudonocardia sp. nov., isolated from sandy soil of mangrove forest.</title>
        <authorList>
            <person name="Zan Z."/>
            <person name="Huang R."/>
            <person name="Liu W."/>
        </authorList>
    </citation>
    <scope>NUCLEOTIDE SEQUENCE</scope>
    <source>
        <strain evidence="4">S2-4</strain>
    </source>
</reference>
<keyword evidence="1" id="KW-1133">Transmembrane helix</keyword>
<feature type="transmembrane region" description="Helical" evidence="1">
    <location>
        <begin position="235"/>
        <end position="254"/>
    </location>
</feature>
<dbReference type="RefSeq" id="WP_252435267.1">
    <property type="nucleotide sequence ID" value="NZ_JAGSOV010000005.1"/>
</dbReference>
<keyword evidence="1" id="KW-0812">Transmembrane</keyword>
<name>A0ABT0ZSH2_9PSEU</name>
<dbReference type="PROSITE" id="PS50883">
    <property type="entry name" value="EAL"/>
    <property type="match status" value="1"/>
</dbReference>
<evidence type="ECO:0000256" key="1">
    <source>
        <dbReference type="SAM" id="Phobius"/>
    </source>
</evidence>
<feature type="transmembrane region" description="Helical" evidence="1">
    <location>
        <begin position="175"/>
        <end position="197"/>
    </location>
</feature>
<gene>
    <name evidence="4" type="ORF">KDL28_01295</name>
</gene>
<dbReference type="InterPro" id="IPR052155">
    <property type="entry name" value="Biofilm_reg_signaling"/>
</dbReference>
<feature type="transmembrane region" description="Helical" evidence="1">
    <location>
        <begin position="204"/>
        <end position="223"/>
    </location>
</feature>
<dbReference type="CDD" id="cd01948">
    <property type="entry name" value="EAL"/>
    <property type="match status" value="1"/>
</dbReference>
<dbReference type="Gene3D" id="3.20.20.450">
    <property type="entry name" value="EAL domain"/>
    <property type="match status" value="1"/>
</dbReference>
<dbReference type="Gene3D" id="3.30.70.270">
    <property type="match status" value="1"/>
</dbReference>
<dbReference type="SMART" id="SM00267">
    <property type="entry name" value="GGDEF"/>
    <property type="match status" value="1"/>
</dbReference>
<organism evidence="4 5">
    <name type="scientific">Pseudonocardia humida</name>
    <dbReference type="NCBI Taxonomy" id="2800819"/>
    <lineage>
        <taxon>Bacteria</taxon>
        <taxon>Bacillati</taxon>
        <taxon>Actinomycetota</taxon>
        <taxon>Actinomycetes</taxon>
        <taxon>Pseudonocardiales</taxon>
        <taxon>Pseudonocardiaceae</taxon>
        <taxon>Pseudonocardia</taxon>
    </lineage>
</organism>
<dbReference type="Pfam" id="PF00990">
    <property type="entry name" value="GGDEF"/>
    <property type="match status" value="1"/>
</dbReference>